<evidence type="ECO:0000313" key="1">
    <source>
        <dbReference type="EMBL" id="JAD97029.1"/>
    </source>
</evidence>
<dbReference type="AlphaFoldDB" id="A0A0A9E8E8"/>
<dbReference type="EMBL" id="GBRH01200866">
    <property type="protein sequence ID" value="JAD97029.1"/>
    <property type="molecule type" value="Transcribed_RNA"/>
</dbReference>
<proteinExistence type="predicted"/>
<name>A0A0A9E8E8_ARUDO</name>
<reference evidence="1" key="1">
    <citation type="submission" date="2014-09" db="EMBL/GenBank/DDBJ databases">
        <authorList>
            <person name="Magalhaes I.L.F."/>
            <person name="Oliveira U."/>
            <person name="Santos F.R."/>
            <person name="Vidigal T.H.D.A."/>
            <person name="Brescovit A.D."/>
            <person name="Santos A.J."/>
        </authorList>
    </citation>
    <scope>NUCLEOTIDE SEQUENCE</scope>
    <source>
        <tissue evidence="1">Shoot tissue taken approximately 20 cm above the soil surface</tissue>
    </source>
</reference>
<accession>A0A0A9E8E8</accession>
<protein>
    <submittedName>
        <fullName evidence="1">Uncharacterized protein</fullName>
    </submittedName>
</protein>
<sequence>MGCSEISLGDTIGIGTPGTDCSCHAYPFLFPVYLNSIWKLVVVTKFYIWYQVDVSLLC</sequence>
<organism evidence="1">
    <name type="scientific">Arundo donax</name>
    <name type="common">Giant reed</name>
    <name type="synonym">Donax arundinaceus</name>
    <dbReference type="NCBI Taxonomy" id="35708"/>
    <lineage>
        <taxon>Eukaryota</taxon>
        <taxon>Viridiplantae</taxon>
        <taxon>Streptophyta</taxon>
        <taxon>Embryophyta</taxon>
        <taxon>Tracheophyta</taxon>
        <taxon>Spermatophyta</taxon>
        <taxon>Magnoliopsida</taxon>
        <taxon>Liliopsida</taxon>
        <taxon>Poales</taxon>
        <taxon>Poaceae</taxon>
        <taxon>PACMAD clade</taxon>
        <taxon>Arundinoideae</taxon>
        <taxon>Arundineae</taxon>
        <taxon>Arundo</taxon>
    </lineage>
</organism>
<reference evidence="1" key="2">
    <citation type="journal article" date="2015" name="Data Brief">
        <title>Shoot transcriptome of the giant reed, Arundo donax.</title>
        <authorList>
            <person name="Barrero R.A."/>
            <person name="Guerrero F.D."/>
            <person name="Moolhuijzen P."/>
            <person name="Goolsby J.A."/>
            <person name="Tidwell J."/>
            <person name="Bellgard S.E."/>
            <person name="Bellgard M.I."/>
        </authorList>
    </citation>
    <scope>NUCLEOTIDE SEQUENCE</scope>
    <source>
        <tissue evidence="1">Shoot tissue taken approximately 20 cm above the soil surface</tissue>
    </source>
</reference>